<evidence type="ECO:0000259" key="5">
    <source>
        <dbReference type="Pfam" id="PF17289"/>
    </source>
</evidence>
<dbReference type="InterPro" id="IPR006517">
    <property type="entry name" value="Phage_terminase_lsu-like_C"/>
</dbReference>
<dbReference type="Pfam" id="PF17289">
    <property type="entry name" value="Terminase_6C"/>
    <property type="match status" value="1"/>
</dbReference>
<dbReference type="Gene3D" id="3.40.50.300">
    <property type="entry name" value="P-loop containing nucleotide triphosphate hydrolases"/>
    <property type="match status" value="1"/>
</dbReference>
<keyword evidence="3" id="KW-0067">ATP-binding</keyword>
<organism evidence="6">
    <name type="scientific">uncultured Caudovirales phage</name>
    <dbReference type="NCBI Taxonomy" id="2100421"/>
    <lineage>
        <taxon>Viruses</taxon>
        <taxon>Duplodnaviria</taxon>
        <taxon>Heunggongvirae</taxon>
        <taxon>Uroviricota</taxon>
        <taxon>Caudoviricetes</taxon>
        <taxon>Peduoviridae</taxon>
        <taxon>Maltschvirus</taxon>
        <taxon>Maltschvirus maltsch</taxon>
    </lineage>
</organism>
<evidence type="ECO:0000256" key="4">
    <source>
        <dbReference type="ARBA" id="ARBA00023219"/>
    </source>
</evidence>
<evidence type="ECO:0000256" key="3">
    <source>
        <dbReference type="ARBA" id="ARBA00022840"/>
    </source>
</evidence>
<keyword evidence="2" id="KW-0547">Nucleotide-binding</keyword>
<dbReference type="EMBL" id="LR796964">
    <property type="protein sequence ID" value="CAB4177829.1"/>
    <property type="molecule type" value="Genomic_DNA"/>
</dbReference>
<feature type="domain" description="Terminase large subunit gp17-like C-terminal" evidence="5">
    <location>
        <begin position="299"/>
        <end position="449"/>
    </location>
</feature>
<keyword evidence="1" id="KW-1188">Viral release from host cell</keyword>
<evidence type="ECO:0000313" key="6">
    <source>
        <dbReference type="EMBL" id="CAB4177829.1"/>
    </source>
</evidence>
<sequence>MSATTVRPQPGPQSAFLSTSADLAIYGGAARGGKTWGLLMEPLRHYQNRHFTANFFRRTYTEIMMPGGAWTEAASMYQPLGARFSKSPQPMAKFPSGMEVRFSHLHNDADVYSYQGSKLPLQMYDELTHFSESMFWYMVSRSTGTCGVTPYIRATCNPVVADDPVGGWVNSLVSWYLDPQGYADRSKSGVLRWFYRSDNNLLWYDTRAEAMAANPELVEQGAFPRSFTFIPALLDDNAAQLAADPGYRSNLMSLPLVEREQLLGGNWHIRHCAGTLFNRAWFRVIDAAPVGFTRVVRYWDKAGADQSNRLGDFSAGVLGAIRGGEFFVLDCVRGKWSPFERNTVIAETAKMDRARFPGVELWIEQEPGNGGKESAMISVRDLREFGARVETPRIGKTARAGHLSAQCEAGNVKLVQGAWNKEFIDELSNFPTEGWHDDQVDACSGAFNKCVSRDSTGSMGVFGGI</sequence>
<dbReference type="Pfam" id="PF03237">
    <property type="entry name" value="Terminase_6N"/>
    <property type="match status" value="1"/>
</dbReference>
<evidence type="ECO:0000256" key="1">
    <source>
        <dbReference type="ARBA" id="ARBA00022612"/>
    </source>
</evidence>
<dbReference type="NCBIfam" id="TIGR01630">
    <property type="entry name" value="psiM2_ORF9"/>
    <property type="match status" value="1"/>
</dbReference>
<proteinExistence type="predicted"/>
<dbReference type="GO" id="GO:0005524">
    <property type="term" value="F:ATP binding"/>
    <property type="evidence" value="ECO:0007669"/>
    <property type="project" value="UniProtKB-KW"/>
</dbReference>
<reference evidence="6" key="1">
    <citation type="submission" date="2020-05" db="EMBL/GenBank/DDBJ databases">
        <authorList>
            <person name="Chiriac C."/>
            <person name="Salcher M."/>
            <person name="Ghai R."/>
            <person name="Kavagutti S V."/>
        </authorList>
    </citation>
    <scope>NUCLEOTIDE SEQUENCE</scope>
</reference>
<keyword evidence="4" id="KW-0231">Viral genome packaging</keyword>
<protein>
    <submittedName>
        <fullName evidence="6">Archaeophage PsiM2, terminase large subunit</fullName>
    </submittedName>
</protein>
<gene>
    <name evidence="6" type="ORF">UFOVP1004_21</name>
</gene>
<name>A0A6J5Q0X5_9CAUD</name>
<evidence type="ECO:0000256" key="2">
    <source>
        <dbReference type="ARBA" id="ARBA00022741"/>
    </source>
</evidence>
<dbReference type="InterPro" id="IPR027417">
    <property type="entry name" value="P-loop_NTPase"/>
</dbReference>
<accession>A0A6J5Q0X5</accession>
<dbReference type="InterPro" id="IPR035421">
    <property type="entry name" value="Terminase_6C"/>
</dbReference>